<comment type="catalytic activity">
    <reaction evidence="6">
        <text>L-threonyl-[protein] + ATP = O-phospho-L-threonyl-[protein] + ADP + H(+)</text>
        <dbReference type="Rhea" id="RHEA:46608"/>
        <dbReference type="Rhea" id="RHEA-COMP:11060"/>
        <dbReference type="Rhea" id="RHEA-COMP:11605"/>
        <dbReference type="ChEBI" id="CHEBI:15378"/>
        <dbReference type="ChEBI" id="CHEBI:30013"/>
        <dbReference type="ChEBI" id="CHEBI:30616"/>
        <dbReference type="ChEBI" id="CHEBI:61977"/>
        <dbReference type="ChEBI" id="CHEBI:456216"/>
        <dbReference type="EC" id="2.7.11.1"/>
    </reaction>
</comment>
<evidence type="ECO:0000313" key="12">
    <source>
        <dbReference type="EMBL" id="KAK6917419.1"/>
    </source>
</evidence>
<dbReference type="InterPro" id="IPR000742">
    <property type="entry name" value="EGF"/>
</dbReference>
<organism evidence="12 13">
    <name type="scientific">Dillenia turbinata</name>
    <dbReference type="NCBI Taxonomy" id="194707"/>
    <lineage>
        <taxon>Eukaryota</taxon>
        <taxon>Viridiplantae</taxon>
        <taxon>Streptophyta</taxon>
        <taxon>Embryophyta</taxon>
        <taxon>Tracheophyta</taxon>
        <taxon>Spermatophyta</taxon>
        <taxon>Magnoliopsida</taxon>
        <taxon>eudicotyledons</taxon>
        <taxon>Gunneridae</taxon>
        <taxon>Pentapetalae</taxon>
        <taxon>Dilleniales</taxon>
        <taxon>Dilleniaceae</taxon>
        <taxon>Dillenia</taxon>
    </lineage>
</organism>
<dbReference type="GO" id="GO:0004674">
    <property type="term" value="F:protein serine/threonine kinase activity"/>
    <property type="evidence" value="ECO:0007669"/>
    <property type="project" value="UniProtKB-EC"/>
</dbReference>
<comment type="catalytic activity">
    <reaction evidence="7">
        <text>L-seryl-[protein] + ATP = O-phospho-L-seryl-[protein] + ADP + H(+)</text>
        <dbReference type="Rhea" id="RHEA:17989"/>
        <dbReference type="Rhea" id="RHEA-COMP:9863"/>
        <dbReference type="Rhea" id="RHEA-COMP:11604"/>
        <dbReference type="ChEBI" id="CHEBI:15378"/>
        <dbReference type="ChEBI" id="CHEBI:29999"/>
        <dbReference type="ChEBI" id="CHEBI:30616"/>
        <dbReference type="ChEBI" id="CHEBI:83421"/>
        <dbReference type="ChEBI" id="CHEBI:456216"/>
        <dbReference type="EC" id="2.7.11.1"/>
    </reaction>
</comment>
<evidence type="ECO:0000256" key="4">
    <source>
        <dbReference type="ARBA" id="ARBA00023157"/>
    </source>
</evidence>
<dbReference type="PANTHER" id="PTHR32444:SF63">
    <property type="entry name" value="G-TYPE LECTIN S-RECEPTOR-LIKE SERINE_THREONINE-PROTEIN KINASE RKS1"/>
    <property type="match status" value="1"/>
</dbReference>
<dbReference type="CDD" id="cd01098">
    <property type="entry name" value="PAN_AP_plant"/>
    <property type="match status" value="1"/>
</dbReference>
<dbReference type="SUPFAM" id="SSF51110">
    <property type="entry name" value="alpha-D-mannose-specific plant lectins"/>
    <property type="match status" value="1"/>
</dbReference>
<keyword evidence="4" id="KW-1015">Disulfide bond</keyword>
<evidence type="ECO:0000256" key="7">
    <source>
        <dbReference type="ARBA" id="ARBA00048679"/>
    </source>
</evidence>
<evidence type="ECO:0000256" key="6">
    <source>
        <dbReference type="ARBA" id="ARBA00047899"/>
    </source>
</evidence>
<comment type="caution">
    <text evidence="12">The sequence shown here is derived from an EMBL/GenBank/DDBJ whole genome shotgun (WGS) entry which is preliminary data.</text>
</comment>
<dbReference type="EMBL" id="JBAMMX010000023">
    <property type="protein sequence ID" value="KAK6917419.1"/>
    <property type="molecule type" value="Genomic_DNA"/>
</dbReference>
<dbReference type="PROSITE" id="PS50948">
    <property type="entry name" value="PAN"/>
    <property type="match status" value="1"/>
</dbReference>
<dbReference type="PROSITE" id="PS50026">
    <property type="entry name" value="EGF_3"/>
    <property type="match status" value="1"/>
</dbReference>
<dbReference type="PANTHER" id="PTHR32444">
    <property type="entry name" value="BULB-TYPE LECTIN DOMAIN-CONTAINING PROTEIN"/>
    <property type="match status" value="1"/>
</dbReference>
<dbReference type="FunFam" id="2.90.10.10:FF:000029">
    <property type="entry name" value="G-type lectin S-receptor-like serine/threonine-protein kinase"/>
    <property type="match status" value="1"/>
</dbReference>
<evidence type="ECO:0000256" key="5">
    <source>
        <dbReference type="ARBA" id="ARBA00023180"/>
    </source>
</evidence>
<proteinExistence type="predicted"/>
<accession>A0AAN8UQY7</accession>
<reference evidence="12 13" key="1">
    <citation type="submission" date="2023-12" db="EMBL/GenBank/DDBJ databases">
        <title>A high-quality genome assembly for Dillenia turbinata (Dilleniales).</title>
        <authorList>
            <person name="Chanderbali A."/>
        </authorList>
    </citation>
    <scope>NUCLEOTIDE SEQUENCE [LARGE SCALE GENOMIC DNA]</scope>
    <source>
        <strain evidence="12">LSX21</strain>
        <tissue evidence="12">Leaf</tissue>
    </source>
</reference>
<dbReference type="Gene3D" id="3.50.4.10">
    <property type="entry name" value="Hepatocyte Growth Factor"/>
    <property type="match status" value="1"/>
</dbReference>
<dbReference type="Pfam" id="PF01453">
    <property type="entry name" value="B_lectin"/>
    <property type="match status" value="1"/>
</dbReference>
<feature type="domain" description="Apple" evidence="11">
    <location>
        <begin position="297"/>
        <end position="378"/>
    </location>
</feature>
<dbReference type="InterPro" id="IPR001480">
    <property type="entry name" value="Bulb-type_lectin_dom"/>
</dbReference>
<dbReference type="SMART" id="SM00473">
    <property type="entry name" value="PAN_AP"/>
    <property type="match status" value="1"/>
</dbReference>
<comment type="caution">
    <text evidence="8">Lacks conserved residue(s) required for the propagation of feature annotation.</text>
</comment>
<evidence type="ECO:0000256" key="2">
    <source>
        <dbReference type="ARBA" id="ARBA00012513"/>
    </source>
</evidence>
<dbReference type="Pfam" id="PF08276">
    <property type="entry name" value="PAN_2"/>
    <property type="match status" value="1"/>
</dbReference>
<evidence type="ECO:0000256" key="1">
    <source>
        <dbReference type="ARBA" id="ARBA00003061"/>
    </source>
</evidence>
<dbReference type="AlphaFoldDB" id="A0AAN8UQY7"/>
<dbReference type="SMART" id="SM00108">
    <property type="entry name" value="B_lectin"/>
    <property type="match status" value="1"/>
</dbReference>
<evidence type="ECO:0000259" key="10">
    <source>
        <dbReference type="PROSITE" id="PS50927"/>
    </source>
</evidence>
<dbReference type="PROSITE" id="PS50927">
    <property type="entry name" value="BULB_LECTIN"/>
    <property type="match status" value="1"/>
</dbReference>
<dbReference type="PIRSF" id="PIRSF002686">
    <property type="entry name" value="SLG"/>
    <property type="match status" value="1"/>
</dbReference>
<comment type="function">
    <text evidence="1">Involved in sporophytic self-incompatibility system (the inability of flowering plants to achieve self-fertilization).</text>
</comment>
<dbReference type="Pfam" id="PF00954">
    <property type="entry name" value="S_locus_glycop"/>
    <property type="match status" value="1"/>
</dbReference>
<dbReference type="InterPro" id="IPR000858">
    <property type="entry name" value="S_locus_glycoprot_dom"/>
</dbReference>
<keyword evidence="8" id="KW-0245">EGF-like domain</keyword>
<evidence type="ECO:0000256" key="8">
    <source>
        <dbReference type="PROSITE-ProRule" id="PRU00076"/>
    </source>
</evidence>
<dbReference type="GO" id="GO:0048544">
    <property type="term" value="P:recognition of pollen"/>
    <property type="evidence" value="ECO:0007669"/>
    <property type="project" value="InterPro"/>
</dbReference>
<dbReference type="EC" id="2.7.11.1" evidence="2"/>
<name>A0AAN8UQY7_9MAGN</name>
<dbReference type="InterPro" id="IPR036426">
    <property type="entry name" value="Bulb-type_lectin_dom_sf"/>
</dbReference>
<evidence type="ECO:0000313" key="13">
    <source>
        <dbReference type="Proteomes" id="UP001370490"/>
    </source>
</evidence>
<dbReference type="Proteomes" id="UP001370490">
    <property type="component" value="Unassembled WGS sequence"/>
</dbReference>
<protein>
    <recommendedName>
        <fullName evidence="2">non-specific serine/threonine protein kinase</fullName>
        <ecNumber evidence="2">2.7.11.1</ecNumber>
    </recommendedName>
</protein>
<evidence type="ECO:0000259" key="9">
    <source>
        <dbReference type="PROSITE" id="PS50026"/>
    </source>
</evidence>
<dbReference type="InterPro" id="IPR003609">
    <property type="entry name" value="Pan_app"/>
</dbReference>
<dbReference type="Gene3D" id="2.90.10.10">
    <property type="entry name" value="Bulb-type lectin domain"/>
    <property type="match status" value="1"/>
</dbReference>
<gene>
    <name evidence="12" type="ORF">RJ641_018170</name>
</gene>
<feature type="domain" description="Bulb-type lectin" evidence="10">
    <location>
        <begin position="9"/>
        <end position="128"/>
    </location>
</feature>
<keyword evidence="3" id="KW-0732">Signal</keyword>
<keyword evidence="5" id="KW-0325">Glycoprotein</keyword>
<evidence type="ECO:0000259" key="11">
    <source>
        <dbReference type="PROSITE" id="PS50948"/>
    </source>
</evidence>
<keyword evidence="13" id="KW-1185">Reference proteome</keyword>
<dbReference type="CDD" id="cd00028">
    <property type="entry name" value="B_lectin"/>
    <property type="match status" value="1"/>
</dbReference>
<sequence>MLFRLCIALDTVTLNQPMKDGEILVSQNQKFALGFFSPENSSYRYVGIWFNQVSEQTVVWVANRENPFNGSTGVLSIQAGNLVLFDGIRNIILWSTNISSNESRAQLLDSGNLVLTDEYNRSKLLWQSFDYLTDIILPSSIDPSPGYYSVEEDPAGSPQTILYNGTAKYWRNVPWAWLSSKENNAYIYTMNYTRDVIYGSYNVKDPTMISRAVIENSGKFRQLTWHQDNKEWNEDWSAPSDRCDQYGHCGPNSNCILQSVNGLDCTCLPGFEPKSPTDYYLRARWGGCARKRNESTCRNGQGFLTVSGVKLPDTSMARLNMSLSSTECEQNCLKDCSCTGYTSTNMDGNGNGCLTWFGDLWDTRQYSDDGFDLRVRVDHIELGTLITVSSHISLAHFAL</sequence>
<feature type="domain" description="EGF-like" evidence="9">
    <location>
        <begin position="239"/>
        <end position="277"/>
    </location>
</feature>
<dbReference type="InterPro" id="IPR035446">
    <property type="entry name" value="SLSG/EP1"/>
</dbReference>
<evidence type="ECO:0000256" key="3">
    <source>
        <dbReference type="ARBA" id="ARBA00022729"/>
    </source>
</evidence>